<comment type="subcellular location">
    <subcellularLocation>
        <location evidence="1">Nucleus</location>
    </subcellularLocation>
</comment>
<dbReference type="GO" id="GO:0016538">
    <property type="term" value="F:cyclin-dependent protein serine/threonine kinase regulator activity"/>
    <property type="evidence" value="ECO:0007669"/>
    <property type="project" value="InterPro"/>
</dbReference>
<dbReference type="Pfam" id="PF21797">
    <property type="entry name" value="CycT2-like_C"/>
    <property type="match status" value="1"/>
</dbReference>
<evidence type="ECO:0000313" key="10">
    <source>
        <dbReference type="Proteomes" id="UP000549394"/>
    </source>
</evidence>
<feature type="compositionally biased region" description="Polar residues" evidence="8">
    <location>
        <begin position="315"/>
        <end position="324"/>
    </location>
</feature>
<evidence type="ECO:0000256" key="8">
    <source>
        <dbReference type="SAM" id="MobiDB-lite"/>
    </source>
</evidence>
<feature type="compositionally biased region" description="Basic and acidic residues" evidence="8">
    <location>
        <begin position="401"/>
        <end position="425"/>
    </location>
</feature>
<keyword evidence="4" id="KW-0805">Transcription regulation</keyword>
<dbReference type="PANTHER" id="PTHR10026">
    <property type="entry name" value="CYCLIN"/>
    <property type="match status" value="1"/>
</dbReference>
<keyword evidence="10" id="KW-1185">Reference proteome</keyword>
<comment type="similarity">
    <text evidence="2">Belongs to the cyclin family. Cyclin C subfamily.</text>
</comment>
<keyword evidence="5" id="KW-0195">Cyclin</keyword>
<reference evidence="9 10" key="1">
    <citation type="submission" date="2020-08" db="EMBL/GenBank/DDBJ databases">
        <authorList>
            <person name="Hejnol A."/>
        </authorList>
    </citation>
    <scope>NUCLEOTIDE SEQUENCE [LARGE SCALE GENOMIC DNA]</scope>
</reference>
<gene>
    <name evidence="9" type="ORF">DGYR_LOCUS13053</name>
</gene>
<feature type="compositionally biased region" description="Basic and acidic residues" evidence="8">
    <location>
        <begin position="352"/>
        <end position="387"/>
    </location>
</feature>
<feature type="compositionally biased region" description="Basic residues" evidence="8">
    <location>
        <begin position="303"/>
        <end position="314"/>
    </location>
</feature>
<evidence type="ECO:0000256" key="6">
    <source>
        <dbReference type="ARBA" id="ARBA00023163"/>
    </source>
</evidence>
<feature type="compositionally biased region" description="Basic residues" evidence="8">
    <location>
        <begin position="450"/>
        <end position="468"/>
    </location>
</feature>
<keyword evidence="6" id="KW-0804">Transcription</keyword>
<dbReference type="GO" id="GO:0005634">
    <property type="term" value="C:nucleus"/>
    <property type="evidence" value="ECO:0007669"/>
    <property type="project" value="UniProtKB-SubCell"/>
</dbReference>
<dbReference type="InterPro" id="IPR036915">
    <property type="entry name" value="Cyclin-like_sf"/>
</dbReference>
<comment type="caution">
    <text evidence="9">The sequence shown here is derived from an EMBL/GenBank/DDBJ whole genome shotgun (WGS) entry which is preliminary data.</text>
</comment>
<dbReference type="GO" id="GO:0006357">
    <property type="term" value="P:regulation of transcription by RNA polymerase II"/>
    <property type="evidence" value="ECO:0007669"/>
    <property type="project" value="InterPro"/>
</dbReference>
<evidence type="ECO:0000256" key="5">
    <source>
        <dbReference type="ARBA" id="ARBA00023127"/>
    </source>
</evidence>
<evidence type="ECO:0000256" key="4">
    <source>
        <dbReference type="ARBA" id="ARBA00023015"/>
    </source>
</evidence>
<name>A0A7I8WC51_9ANNE</name>
<keyword evidence="3" id="KW-0597">Phosphoprotein</keyword>
<evidence type="ECO:0000313" key="9">
    <source>
        <dbReference type="EMBL" id="CAD5125715.1"/>
    </source>
</evidence>
<dbReference type="InterPro" id="IPR043198">
    <property type="entry name" value="Cyclin/Ssn8"/>
</dbReference>
<evidence type="ECO:0000256" key="3">
    <source>
        <dbReference type="ARBA" id="ARBA00022553"/>
    </source>
</evidence>
<dbReference type="CDD" id="cd20539">
    <property type="entry name" value="CYCLIN_CCNT_rpt2"/>
    <property type="match status" value="1"/>
</dbReference>
<feature type="compositionally biased region" description="Low complexity" evidence="8">
    <location>
        <begin position="233"/>
        <end position="254"/>
    </location>
</feature>
<dbReference type="EMBL" id="CAJFCJ010000028">
    <property type="protein sequence ID" value="CAD5125715.1"/>
    <property type="molecule type" value="Genomic_DNA"/>
</dbReference>
<dbReference type="OrthoDB" id="25002at2759"/>
<evidence type="ECO:0000256" key="2">
    <source>
        <dbReference type="ARBA" id="ARBA00008638"/>
    </source>
</evidence>
<feature type="compositionally biased region" description="Polar residues" evidence="8">
    <location>
        <begin position="255"/>
        <end position="269"/>
    </location>
</feature>
<accession>A0A7I8WC51</accession>
<dbReference type="Gene3D" id="1.10.472.10">
    <property type="entry name" value="Cyclin-like"/>
    <property type="match status" value="3"/>
</dbReference>
<feature type="region of interest" description="Disordered" evidence="8">
    <location>
        <begin position="224"/>
        <end position="510"/>
    </location>
</feature>
<organism evidence="9 10">
    <name type="scientific">Dimorphilus gyrociliatus</name>
    <dbReference type="NCBI Taxonomy" id="2664684"/>
    <lineage>
        <taxon>Eukaryota</taxon>
        <taxon>Metazoa</taxon>
        <taxon>Spiralia</taxon>
        <taxon>Lophotrochozoa</taxon>
        <taxon>Annelida</taxon>
        <taxon>Polychaeta</taxon>
        <taxon>Polychaeta incertae sedis</taxon>
        <taxon>Dinophilidae</taxon>
        <taxon>Dimorphilus</taxon>
    </lineage>
</organism>
<dbReference type="SUPFAM" id="SSF47954">
    <property type="entry name" value="Cyclin-like"/>
    <property type="match status" value="2"/>
</dbReference>
<sequence length="510" mass="57152">MREGLMAAGSKRWIFTAEQLQNTPSRQDGVDGKKELYYRQQAASTIQDLGQKLQTVSLACLFLAAKVEEQPKKLEYLVRYSYMMSHNKDPKNLDVKSKEGTIDYKVVCAGFDLTVTHPHMHVMETCNLVRAPKDLAQTSYFLATNSLHLTTLCLQHETKVVSVVCIHLACKWSNWEIPESSEGKPWWHYTDKSITNKLIDKLTDEFLAVLDQCPSKLKSKIMQWENKKPSDSPPQSSDSPVSTTVSKPPVKTSTASETQKPQVPPATSSHQHHNSAPGKLRPPHLPSTDTSTLRRTSTEPVLAHHHHNTHHHHTSGNPSMSKPPQSHPHKKIAPPRTPLGSPPPANIRRRAKPPEVKKPEATGPKQEPKREIPEVKKEATEPSKILKDALPSLPKPLSPLDKVKPESSPPKQDEPKDSEKEKLELGKITIRIKVPTAPDDPAALASNSKDKKKKKKKHKEGKDKKHKKDKDDRKRAHSPIASSERPKKFPKLEPVLNGDNDKGLKVKLKK</sequence>
<proteinExistence type="inferred from homology"/>
<evidence type="ECO:0000256" key="1">
    <source>
        <dbReference type="ARBA" id="ARBA00004123"/>
    </source>
</evidence>
<evidence type="ECO:0000256" key="7">
    <source>
        <dbReference type="ARBA" id="ARBA00023242"/>
    </source>
</evidence>
<dbReference type="FunFam" id="1.10.472.10:FF:000004">
    <property type="entry name" value="Cyclin T2"/>
    <property type="match status" value="1"/>
</dbReference>
<dbReference type="AlphaFoldDB" id="A0A7I8WC51"/>
<keyword evidence="7" id="KW-0539">Nucleus</keyword>
<feature type="compositionally biased region" description="Pro residues" evidence="8">
    <location>
        <begin position="335"/>
        <end position="345"/>
    </location>
</feature>
<protein>
    <submittedName>
        <fullName evidence="9">DgyrCDS13921</fullName>
    </submittedName>
</protein>
<dbReference type="Proteomes" id="UP000549394">
    <property type="component" value="Unassembled WGS sequence"/>
</dbReference>